<comment type="caution">
    <text evidence="1">The sequence shown here is derived from an EMBL/GenBank/DDBJ whole genome shotgun (WGS) entry which is preliminary data.</text>
</comment>
<accession>K1RW86</accession>
<proteinExistence type="predicted"/>
<dbReference type="EMBL" id="AJWZ01008918">
    <property type="protein sequence ID" value="EKC52782.1"/>
    <property type="molecule type" value="Genomic_DNA"/>
</dbReference>
<reference evidence="1" key="1">
    <citation type="journal article" date="2013" name="Environ. Microbiol.">
        <title>Microbiota from the distal guts of lean and obese adolescents exhibit partial functional redundancy besides clear differences in community structure.</title>
        <authorList>
            <person name="Ferrer M."/>
            <person name="Ruiz A."/>
            <person name="Lanza F."/>
            <person name="Haange S.B."/>
            <person name="Oberbach A."/>
            <person name="Till H."/>
            <person name="Bargiela R."/>
            <person name="Campoy C."/>
            <person name="Segura M.T."/>
            <person name="Richter M."/>
            <person name="von Bergen M."/>
            <person name="Seifert J."/>
            <person name="Suarez A."/>
        </authorList>
    </citation>
    <scope>NUCLEOTIDE SEQUENCE</scope>
</reference>
<organism evidence="1">
    <name type="scientific">human gut metagenome</name>
    <dbReference type="NCBI Taxonomy" id="408170"/>
    <lineage>
        <taxon>unclassified sequences</taxon>
        <taxon>metagenomes</taxon>
        <taxon>organismal metagenomes</taxon>
    </lineage>
</organism>
<dbReference type="AlphaFoldDB" id="K1RW86"/>
<name>K1RW86_9ZZZZ</name>
<protein>
    <submittedName>
        <fullName evidence="1">Uncharacterized protein</fullName>
    </submittedName>
</protein>
<evidence type="ECO:0000313" key="1">
    <source>
        <dbReference type="EMBL" id="EKC52782.1"/>
    </source>
</evidence>
<gene>
    <name evidence="1" type="ORF">OBE_12919</name>
</gene>
<sequence>MKKQIAEPEKIIGNANQRNILQSRYKEDTIPEKQKEQLISQSGVLSMGFTKSMIDKLLPPPVLKRNPHYASSAPMKLWREDDVRSVMGTQEFQTMAAKAVARKAASAKAVETKRKNAEAIADELIASIHVTRWDMPILEEATLNAKQEWYLEHGNVDILSPNTETLERWMVNFIRHNLCEYDDKLINLFGLVGKEELYHRLKTETLAKIAGVYPELDVECKRQAQE</sequence>